<feature type="region of interest" description="Disordered" evidence="1">
    <location>
        <begin position="416"/>
        <end position="449"/>
    </location>
</feature>
<evidence type="ECO:0000256" key="1">
    <source>
        <dbReference type="SAM" id="MobiDB-lite"/>
    </source>
</evidence>
<feature type="domain" description="Heterokaryon incompatibility" evidence="2">
    <location>
        <begin position="189"/>
        <end position="353"/>
    </location>
</feature>
<reference evidence="3" key="1">
    <citation type="submission" date="2022-07" db="EMBL/GenBank/DDBJ databases">
        <title>Genome Sequence of Xylaria arbuscula.</title>
        <authorList>
            <person name="Buettner E."/>
        </authorList>
    </citation>
    <scope>NUCLEOTIDE SEQUENCE</scope>
    <source>
        <strain evidence="3">VT107</strain>
    </source>
</reference>
<dbReference type="EMBL" id="JANPWZ010001776">
    <property type="protein sequence ID" value="KAJ3563321.1"/>
    <property type="molecule type" value="Genomic_DNA"/>
</dbReference>
<dbReference type="PANTHER" id="PTHR33112:SF8">
    <property type="entry name" value="HETEROKARYON INCOMPATIBILITY DOMAIN-CONTAINING PROTEIN"/>
    <property type="match status" value="1"/>
</dbReference>
<accession>A0A9W8N918</accession>
<keyword evidence="4" id="KW-1185">Reference proteome</keyword>
<protein>
    <recommendedName>
        <fullName evidence="2">Heterokaryon incompatibility domain-containing protein</fullName>
    </recommendedName>
</protein>
<proteinExistence type="predicted"/>
<organism evidence="3 4">
    <name type="scientific">Xylaria arbuscula</name>
    <dbReference type="NCBI Taxonomy" id="114810"/>
    <lineage>
        <taxon>Eukaryota</taxon>
        <taxon>Fungi</taxon>
        <taxon>Dikarya</taxon>
        <taxon>Ascomycota</taxon>
        <taxon>Pezizomycotina</taxon>
        <taxon>Sordariomycetes</taxon>
        <taxon>Xylariomycetidae</taxon>
        <taxon>Xylariales</taxon>
        <taxon>Xylariaceae</taxon>
        <taxon>Xylaria</taxon>
    </lineage>
</organism>
<dbReference type="VEuPathDB" id="FungiDB:F4678DRAFT_138682"/>
<sequence length="808" mass="91433">MCSAFGDGFAHSRTEVTGPELDPKSCDFCCLIWHSMSLGRRRSLVEVAIHGIEDRFNGSYLPLPTDPSDALRLKIWEERPLSPYTYTQLYWGEIAIGARILIHREKLFAEPSLTVDQARTSSSQHFAQAREWVRSCSENHHLCNGITGDNPELPARLLYVCAGENWQPGDQPAILKLVRTADLDRRPEYLAFSHCWGAPEGMQFKLLASNIERCYEQIEFNHLSKNMQDAIIATLTLAISPYIWIDSLCIIQKDEREDNEDMTWKSDWDIEARKMGGVYSGAVLTIASTGSSSSDGGCFHARNTQSLRPVKIGVSSLNSPDAEWIFARADDVFDFERNVNLAPLNTRGWVMQERLLSRRILHFGAEMIYWECRRRSASEFNPHGYTYKSYPEDFEDWYVPNVGEFNTRRDIERGEREGRGVSWAGEESVRQRPPPVMTDPDTEAASFSARNGEWQRRRGFWKDVLKRTDGPWSADEIAKEKGHRSHSGFRPIFEALRSKQSDNLDPYAWAMYNHSNATEKPQEPKDAVQVGRGSFSQRWYDIVESYSRGKLTVPADKLMALKGIQDEISSATGFTYLYGLWRESLITDMLWFAIEGPGKRLRNNHGIVVGPTWSWVSIDAPVALDLLPENSRGVITLKQRLITILDLGVLGDVCSANGATNPEMPSIELCGWTFPLSRRRPDLQQLATGVNIDADADVWEISVSNAKTMQVKVFFDTDAQDVLFESSFTCLPFLILERKAADTSGPSRSNDTQGLVMRLVRMREGYKSLDVYERVGYFTTSYMPTSRGFSDMQAAVKSSAGQRLRLAG</sequence>
<gene>
    <name evidence="3" type="ORF">NPX13_g8244</name>
</gene>
<dbReference type="AlphaFoldDB" id="A0A9W8N918"/>
<evidence type="ECO:0000313" key="3">
    <source>
        <dbReference type="EMBL" id="KAJ3563321.1"/>
    </source>
</evidence>
<comment type="caution">
    <text evidence="3">The sequence shown here is derived from an EMBL/GenBank/DDBJ whole genome shotgun (WGS) entry which is preliminary data.</text>
</comment>
<dbReference type="VEuPathDB" id="FungiDB:F4678DRAFT_483671"/>
<dbReference type="Proteomes" id="UP001148614">
    <property type="component" value="Unassembled WGS sequence"/>
</dbReference>
<dbReference type="InterPro" id="IPR010730">
    <property type="entry name" value="HET"/>
</dbReference>
<dbReference type="Pfam" id="PF06985">
    <property type="entry name" value="HET"/>
    <property type="match status" value="1"/>
</dbReference>
<dbReference type="PANTHER" id="PTHR33112">
    <property type="entry name" value="DOMAIN PROTEIN, PUTATIVE-RELATED"/>
    <property type="match status" value="1"/>
</dbReference>
<name>A0A9W8N918_9PEZI</name>
<evidence type="ECO:0000313" key="4">
    <source>
        <dbReference type="Proteomes" id="UP001148614"/>
    </source>
</evidence>
<evidence type="ECO:0000259" key="2">
    <source>
        <dbReference type="Pfam" id="PF06985"/>
    </source>
</evidence>